<evidence type="ECO:0000256" key="3">
    <source>
        <dbReference type="ARBA" id="ARBA00023125"/>
    </source>
</evidence>
<dbReference type="RefSeq" id="WP_203193842.1">
    <property type="nucleotide sequence ID" value="NZ_CP063362.1"/>
</dbReference>
<organism evidence="6 7">
    <name type="scientific">Xanthobacter dioxanivorans</name>
    <dbReference type="NCBI Taxonomy" id="2528964"/>
    <lineage>
        <taxon>Bacteria</taxon>
        <taxon>Pseudomonadati</taxon>
        <taxon>Pseudomonadota</taxon>
        <taxon>Alphaproteobacteria</taxon>
        <taxon>Hyphomicrobiales</taxon>
        <taxon>Xanthobacteraceae</taxon>
        <taxon>Xanthobacter</taxon>
    </lineage>
</organism>
<dbReference type="SUPFAM" id="SSF46785">
    <property type="entry name" value="Winged helix' DNA-binding domain"/>
    <property type="match status" value="1"/>
</dbReference>
<evidence type="ECO:0000256" key="1">
    <source>
        <dbReference type="ARBA" id="ARBA00009437"/>
    </source>
</evidence>
<evidence type="ECO:0000313" key="6">
    <source>
        <dbReference type="EMBL" id="QRG06932.1"/>
    </source>
</evidence>
<dbReference type="PANTHER" id="PTHR30419:SF2">
    <property type="entry name" value="LYSR FAMILY TRANSCRIPTIONAL REGULATOR"/>
    <property type="match status" value="1"/>
</dbReference>
<dbReference type="PROSITE" id="PS50931">
    <property type="entry name" value="HTH_LYSR"/>
    <property type="match status" value="1"/>
</dbReference>
<dbReference type="InterPro" id="IPR036390">
    <property type="entry name" value="WH_DNA-bd_sf"/>
</dbReference>
<dbReference type="KEGG" id="xdi:EZH22_00245"/>
<dbReference type="Proteomes" id="UP000596427">
    <property type="component" value="Chromosome"/>
</dbReference>
<comment type="similarity">
    <text evidence="1">Belongs to the LysR transcriptional regulatory family.</text>
</comment>
<accession>A0A974PNN0</accession>
<dbReference type="SUPFAM" id="SSF53850">
    <property type="entry name" value="Periplasmic binding protein-like II"/>
    <property type="match status" value="1"/>
</dbReference>
<keyword evidence="2" id="KW-0805">Transcription regulation</keyword>
<dbReference type="InterPro" id="IPR050950">
    <property type="entry name" value="HTH-type_LysR_regulators"/>
</dbReference>
<proteinExistence type="inferred from homology"/>
<evidence type="ECO:0000256" key="4">
    <source>
        <dbReference type="ARBA" id="ARBA00023163"/>
    </source>
</evidence>
<protein>
    <submittedName>
        <fullName evidence="6">LysR family transcriptional regulator</fullName>
    </submittedName>
</protein>
<dbReference type="Gene3D" id="1.10.10.10">
    <property type="entry name" value="Winged helix-like DNA-binding domain superfamily/Winged helix DNA-binding domain"/>
    <property type="match status" value="1"/>
</dbReference>
<reference evidence="6 7" key="1">
    <citation type="submission" date="2020-10" db="EMBL/GenBank/DDBJ databases">
        <title>Degradation of 1,4-Dioxane by Xanthobacter sp. YN2, via a Novel Group-2 Soluble Di-Iron Monooxygenase.</title>
        <authorList>
            <person name="Ma F."/>
            <person name="Wang Y."/>
            <person name="Yang J."/>
            <person name="Guo H."/>
            <person name="Su D."/>
            <person name="Yu L."/>
        </authorList>
    </citation>
    <scope>NUCLEOTIDE SEQUENCE [LARGE SCALE GENOMIC DNA]</scope>
    <source>
        <strain evidence="6 7">YN2</strain>
    </source>
</reference>
<dbReference type="Pfam" id="PF03466">
    <property type="entry name" value="LysR_substrate"/>
    <property type="match status" value="1"/>
</dbReference>
<dbReference type="InterPro" id="IPR005119">
    <property type="entry name" value="LysR_subst-bd"/>
</dbReference>
<name>A0A974PNN0_9HYPH</name>
<keyword evidence="7" id="KW-1185">Reference proteome</keyword>
<dbReference type="PANTHER" id="PTHR30419">
    <property type="entry name" value="HTH-TYPE TRANSCRIPTIONAL REGULATOR YBHD"/>
    <property type="match status" value="1"/>
</dbReference>
<feature type="domain" description="HTH lysR-type" evidence="5">
    <location>
        <begin position="5"/>
        <end position="62"/>
    </location>
</feature>
<keyword evidence="4" id="KW-0804">Transcription</keyword>
<evidence type="ECO:0000256" key="2">
    <source>
        <dbReference type="ARBA" id="ARBA00023015"/>
    </source>
</evidence>
<sequence>MTTPPDWITLRLFLTAIELGSIAKAADRCGIANSAAAKRIQLLEAQARTALVERHARGIIPTAAGESFARHARGLIDLARHLEDEMDAFAAGGAGTVRLLATASCIGGHDLADLLAGFARLHPRILVDLRELTSAVILQDLIEGRADLGIVTTNARIPVGLEAQPWREDRLLAIVSADHPLAGRKSVKFSEVLEHPLVDVLEIGALSLLLAEAAQALGRKPYYRYHVTSMDAARRLVAAGLAVNVMPDHMIAPYAENLGLRGILIDEPWSLRRLRLVSRVGGVSPGPARLLADHLLNAPTTSAGPSSPA</sequence>
<dbReference type="EMBL" id="CP063362">
    <property type="protein sequence ID" value="QRG06932.1"/>
    <property type="molecule type" value="Genomic_DNA"/>
</dbReference>
<dbReference type="GO" id="GO:0005829">
    <property type="term" value="C:cytosol"/>
    <property type="evidence" value="ECO:0007669"/>
    <property type="project" value="TreeGrafter"/>
</dbReference>
<dbReference type="InterPro" id="IPR036388">
    <property type="entry name" value="WH-like_DNA-bd_sf"/>
</dbReference>
<dbReference type="Pfam" id="PF00126">
    <property type="entry name" value="HTH_1"/>
    <property type="match status" value="1"/>
</dbReference>
<dbReference type="AlphaFoldDB" id="A0A974PNN0"/>
<evidence type="ECO:0000313" key="7">
    <source>
        <dbReference type="Proteomes" id="UP000596427"/>
    </source>
</evidence>
<dbReference type="GO" id="GO:0003700">
    <property type="term" value="F:DNA-binding transcription factor activity"/>
    <property type="evidence" value="ECO:0007669"/>
    <property type="project" value="InterPro"/>
</dbReference>
<evidence type="ECO:0000259" key="5">
    <source>
        <dbReference type="PROSITE" id="PS50931"/>
    </source>
</evidence>
<dbReference type="GO" id="GO:0003677">
    <property type="term" value="F:DNA binding"/>
    <property type="evidence" value="ECO:0007669"/>
    <property type="project" value="UniProtKB-KW"/>
</dbReference>
<dbReference type="InterPro" id="IPR000847">
    <property type="entry name" value="LysR_HTH_N"/>
</dbReference>
<dbReference type="Gene3D" id="3.40.190.290">
    <property type="match status" value="1"/>
</dbReference>
<keyword evidence="3" id="KW-0238">DNA-binding</keyword>
<gene>
    <name evidence="6" type="ORF">EZH22_00245</name>
</gene>